<dbReference type="Gene3D" id="3.40.50.11500">
    <property type="match status" value="1"/>
</dbReference>
<dbReference type="InterPro" id="IPR037516">
    <property type="entry name" value="Tripartite_DENN"/>
</dbReference>
<evidence type="ECO:0000313" key="4">
    <source>
        <dbReference type="EnsemblMetazoa" id="PHUM368960-PA"/>
    </source>
</evidence>
<sequence>MSNHNLKCQSRVESIKKKFECSPSEKITIDNNFVQDNNYSLYSNQNSNDSRSKSEIVLKVNNNFNKTDSIISNNCNSKIQIKRSPAFRREKLKTIKTLGKFPSQKKEKSIYYYSSNCVKKIDDNLDTFEVGKSKKIENDSDNVSLPVDNTSMTTISYAVVNKPKKVQKNEKKLNECNLKLSDSLKKALQSPLPKGPPPKKPPRTFSYDLVNDKSTTSSKLHKLDKSLSSKEISKLQLKLKKLEIALKVHDKNFDKKLGNNGFNNDDIGKFKDPSLQTNESQSLPPSSSQIKDKSLNCFSFQNCFNLDDEIKYKSFFTNNDESHLEYSKTESDNCTMSENSKTLAVDDNFEFIHNKDFNECEFEENKNFDKCSHVSLRKREEEKNSKESDGEVNSNFDTQNKILGNITRNQEKTEESNGDTFSKSNFADKASYGLLHYVPYWKTIKKNEFSRLFECCLLVGLTLESQKNVPYIKNIFPPNAKPPPLIEALCFPDAGHWPPKLEKEEREEQCYSLVITNENGERKFGYCRRVLPEGSDLCLPLIYCIVTSHRADGFFYKVLYELESRHGSQGIDDFIAQLHEAPFPGPGESLKLKQILEEATKVLSPAKDKNLGSTLVRRPCDTRLEEKNLTQLFQYLELQVFFKIFASLLHERKILLISTSIRKLSTCIEALQSTLLPFCWQHTCIPVLPIHLLEICEAPTPYVIGLLKTENVHKSLSNINFENGIIVDLDDSKVIKSCGDEDVLMCSKLLKSLKISLNLAINSTVLPDNSRNVILSDALIDFFVENCGHYSNFIVAKENEKIFQVNDFIKHSTSTISQTFLNWFTKTSLFQGFIHERINQVPEDVSVKLFNKRATESSCLDHHIKNSAPLANINYKVFNKKVKTLGDKIKDFIQ</sequence>
<reference evidence="3" key="2">
    <citation type="submission" date="2007-04" db="EMBL/GenBank/DDBJ databases">
        <title>The genome of the human body louse.</title>
        <authorList>
            <consortium name="The Human Body Louse Genome Consortium"/>
            <person name="Kirkness E."/>
            <person name="Walenz B."/>
            <person name="Hass B."/>
            <person name="Bruggner R."/>
            <person name="Strausberg R."/>
        </authorList>
    </citation>
    <scope>NUCLEOTIDE SEQUENCE</scope>
    <source>
        <strain evidence="3">USDA</strain>
    </source>
</reference>
<feature type="compositionally biased region" description="Basic and acidic residues" evidence="1">
    <location>
        <begin position="379"/>
        <end position="389"/>
    </location>
</feature>
<dbReference type="OrthoDB" id="10266080at2759"/>
<keyword evidence="5" id="KW-1185">Reference proteome</keyword>
<feature type="region of interest" description="Disordered" evidence="1">
    <location>
        <begin position="379"/>
        <end position="421"/>
    </location>
</feature>
<evidence type="ECO:0000256" key="1">
    <source>
        <dbReference type="SAM" id="MobiDB-lite"/>
    </source>
</evidence>
<dbReference type="Pfam" id="PF02141">
    <property type="entry name" value="DENN"/>
    <property type="match status" value="1"/>
</dbReference>
<feature type="compositionally biased region" description="Polar residues" evidence="1">
    <location>
        <begin position="274"/>
        <end position="289"/>
    </location>
</feature>
<dbReference type="SMART" id="SM00800">
    <property type="entry name" value="uDENN"/>
    <property type="match status" value="1"/>
</dbReference>
<dbReference type="PROSITE" id="PS50211">
    <property type="entry name" value="DENN"/>
    <property type="match status" value="1"/>
</dbReference>
<dbReference type="EMBL" id="AAZO01004291">
    <property type="status" value="NOT_ANNOTATED_CDS"/>
    <property type="molecule type" value="Genomic_DNA"/>
</dbReference>
<accession>E0VPZ0</accession>
<reference evidence="4" key="3">
    <citation type="submission" date="2020-05" db="UniProtKB">
        <authorList>
            <consortium name="EnsemblMetazoa"/>
        </authorList>
    </citation>
    <scope>IDENTIFICATION</scope>
    <source>
        <strain evidence="4">USDA</strain>
    </source>
</reference>
<dbReference type="KEGG" id="phu:Phum_PHUM368960"/>
<feature type="region of interest" description="Disordered" evidence="1">
    <location>
        <begin position="186"/>
        <end position="210"/>
    </location>
</feature>
<dbReference type="InterPro" id="IPR005113">
    <property type="entry name" value="uDENN_dom"/>
</dbReference>
<gene>
    <name evidence="4" type="primary">8233564</name>
    <name evidence="3" type="ORF">Phum_PHUM368960</name>
</gene>
<feature type="compositionally biased region" description="Polar residues" evidence="1">
    <location>
        <begin position="391"/>
        <end position="408"/>
    </location>
</feature>
<dbReference type="SMART" id="SM00799">
    <property type="entry name" value="DENN"/>
    <property type="match status" value="1"/>
</dbReference>
<evidence type="ECO:0000313" key="3">
    <source>
        <dbReference type="EMBL" id="EEB15446.1"/>
    </source>
</evidence>
<dbReference type="CTD" id="8233564"/>
<protein>
    <submittedName>
        <fullName evidence="3 4">DENN domain-containing protein 2A, putative</fullName>
    </submittedName>
</protein>
<dbReference type="AlphaFoldDB" id="E0VPZ0"/>
<dbReference type="VEuPathDB" id="VectorBase:PHUM368960"/>
<dbReference type="InterPro" id="IPR043153">
    <property type="entry name" value="DENN_C"/>
</dbReference>
<dbReference type="PANTHER" id="PTHR15288">
    <property type="entry name" value="DENN DOMAIN-CONTAINING PROTEIN 2"/>
    <property type="match status" value="1"/>
</dbReference>
<dbReference type="InterPro" id="IPR005112">
    <property type="entry name" value="dDENN_dom"/>
</dbReference>
<dbReference type="PANTHER" id="PTHR15288:SF0">
    <property type="entry name" value="UDENN DOMAIN-CONTAINING PROTEIN"/>
    <property type="match status" value="1"/>
</dbReference>
<dbReference type="GeneID" id="8233564"/>
<organism>
    <name type="scientific">Pediculus humanus subsp. corporis</name>
    <name type="common">Body louse</name>
    <dbReference type="NCBI Taxonomy" id="121224"/>
    <lineage>
        <taxon>Eukaryota</taxon>
        <taxon>Metazoa</taxon>
        <taxon>Ecdysozoa</taxon>
        <taxon>Arthropoda</taxon>
        <taxon>Hexapoda</taxon>
        <taxon>Insecta</taxon>
        <taxon>Pterygota</taxon>
        <taxon>Neoptera</taxon>
        <taxon>Paraneoptera</taxon>
        <taxon>Psocodea</taxon>
        <taxon>Troctomorpha</taxon>
        <taxon>Phthiraptera</taxon>
        <taxon>Anoplura</taxon>
        <taxon>Pediculidae</taxon>
        <taxon>Pediculus</taxon>
    </lineage>
</organism>
<dbReference type="SMART" id="SM00801">
    <property type="entry name" value="dDENN"/>
    <property type="match status" value="1"/>
</dbReference>
<name>E0VPZ0_PEDHC</name>
<dbReference type="InterPro" id="IPR001194">
    <property type="entry name" value="cDENN_dom"/>
</dbReference>
<dbReference type="Gene3D" id="3.30.450.200">
    <property type="match status" value="1"/>
</dbReference>
<dbReference type="Pfam" id="PF03456">
    <property type="entry name" value="uDENN"/>
    <property type="match status" value="1"/>
</dbReference>
<dbReference type="STRING" id="121224.E0VPZ0"/>
<dbReference type="eggNOG" id="KOG3569">
    <property type="taxonomic scope" value="Eukaryota"/>
</dbReference>
<dbReference type="EMBL" id="DS235379">
    <property type="protein sequence ID" value="EEB15446.1"/>
    <property type="molecule type" value="Genomic_DNA"/>
</dbReference>
<dbReference type="RefSeq" id="XP_002428184.1">
    <property type="nucleotide sequence ID" value="XM_002428139.1"/>
</dbReference>
<dbReference type="FunFam" id="3.40.50.11500:FF:000004">
    <property type="entry name" value="DENN domain-containing protein 2C isoform X1"/>
    <property type="match status" value="1"/>
</dbReference>
<dbReference type="Pfam" id="PF03455">
    <property type="entry name" value="dDENN"/>
    <property type="match status" value="1"/>
</dbReference>
<dbReference type="EnsemblMetazoa" id="PHUM368960-RA">
    <property type="protein sequence ID" value="PHUM368960-PA"/>
    <property type="gene ID" value="PHUM368960"/>
</dbReference>
<evidence type="ECO:0000313" key="5">
    <source>
        <dbReference type="Proteomes" id="UP000009046"/>
    </source>
</evidence>
<proteinExistence type="predicted"/>
<dbReference type="OMA" id="LANINYK"/>
<feature type="region of interest" description="Disordered" evidence="1">
    <location>
        <begin position="264"/>
        <end position="290"/>
    </location>
</feature>
<dbReference type="Proteomes" id="UP000009046">
    <property type="component" value="Unassembled WGS sequence"/>
</dbReference>
<dbReference type="HOGENOM" id="CLU_323471_0_0_1"/>
<evidence type="ECO:0000259" key="2">
    <source>
        <dbReference type="PROSITE" id="PS50211"/>
    </source>
</evidence>
<reference evidence="3" key="1">
    <citation type="submission" date="2007-04" db="EMBL/GenBank/DDBJ databases">
        <title>Annotation of Pediculus humanus corporis strain USDA.</title>
        <authorList>
            <person name="Kirkness E."/>
            <person name="Hannick L."/>
            <person name="Hass B."/>
            <person name="Bruggner R."/>
            <person name="Lawson D."/>
            <person name="Bidwell S."/>
            <person name="Joardar V."/>
            <person name="Caler E."/>
            <person name="Walenz B."/>
            <person name="Inman J."/>
            <person name="Schobel S."/>
            <person name="Galinsky K."/>
            <person name="Amedeo P."/>
            <person name="Strausberg R."/>
        </authorList>
    </citation>
    <scope>NUCLEOTIDE SEQUENCE</scope>
    <source>
        <strain evidence="3">USDA</strain>
    </source>
</reference>
<dbReference type="InParanoid" id="E0VPZ0"/>
<dbReference type="InterPro" id="IPR051942">
    <property type="entry name" value="DENN_domain_containing_2"/>
</dbReference>
<feature type="domain" description="UDENN" evidence="2">
    <location>
        <begin position="454"/>
        <end position="846"/>
    </location>
</feature>